<comment type="caution">
    <text evidence="1">The sequence shown here is derived from an EMBL/GenBank/DDBJ whole genome shotgun (WGS) entry which is preliminary data.</text>
</comment>
<organism evidence="1 2">
    <name type="scientific">Austropuccinia psidii MF-1</name>
    <dbReference type="NCBI Taxonomy" id="1389203"/>
    <lineage>
        <taxon>Eukaryota</taxon>
        <taxon>Fungi</taxon>
        <taxon>Dikarya</taxon>
        <taxon>Basidiomycota</taxon>
        <taxon>Pucciniomycotina</taxon>
        <taxon>Pucciniomycetes</taxon>
        <taxon>Pucciniales</taxon>
        <taxon>Sphaerophragmiaceae</taxon>
        <taxon>Austropuccinia</taxon>
    </lineage>
</organism>
<gene>
    <name evidence="1" type="ORF">O181_003241</name>
</gene>
<keyword evidence="2" id="KW-1185">Reference proteome</keyword>
<protein>
    <submittedName>
        <fullName evidence="1">Uncharacterized protein</fullName>
    </submittedName>
</protein>
<accession>A0A9Q3GDZ2</accession>
<dbReference type="AlphaFoldDB" id="A0A9Q3GDZ2"/>
<evidence type="ECO:0000313" key="1">
    <source>
        <dbReference type="EMBL" id="MBW0463526.1"/>
    </source>
</evidence>
<reference evidence="1" key="1">
    <citation type="submission" date="2021-03" db="EMBL/GenBank/DDBJ databases">
        <title>Draft genome sequence of rust myrtle Austropuccinia psidii MF-1, a brazilian biotype.</title>
        <authorList>
            <person name="Quecine M.C."/>
            <person name="Pachon D.M.R."/>
            <person name="Bonatelli M.L."/>
            <person name="Correr F.H."/>
            <person name="Franceschini L.M."/>
            <person name="Leite T.F."/>
            <person name="Margarido G.R.A."/>
            <person name="Almeida C.A."/>
            <person name="Ferrarezi J.A."/>
            <person name="Labate C.A."/>
        </authorList>
    </citation>
    <scope>NUCLEOTIDE SEQUENCE</scope>
    <source>
        <strain evidence="1">MF-1</strain>
    </source>
</reference>
<evidence type="ECO:0000313" key="2">
    <source>
        <dbReference type="Proteomes" id="UP000765509"/>
    </source>
</evidence>
<dbReference type="EMBL" id="AVOT02000573">
    <property type="protein sequence ID" value="MBW0463526.1"/>
    <property type="molecule type" value="Genomic_DNA"/>
</dbReference>
<dbReference type="Proteomes" id="UP000765509">
    <property type="component" value="Unassembled WGS sequence"/>
</dbReference>
<proteinExistence type="predicted"/>
<sequence length="140" mass="15918">MKTPNRHMVGWQIAIQKFGGNMTIVHKSQNIDENADGFIRWELTNTFENSAHIPPNAETKILIEGINIADVGAEFFEEVGDSYKKDSDCHFITSIFNKDCKAKALANSFANLCKESYDNGRFHLFDGILYQRSKHKCVMV</sequence>
<name>A0A9Q3GDZ2_9BASI</name>